<dbReference type="AlphaFoldDB" id="A0A7H8XUF0"/>
<evidence type="ECO:0000256" key="4">
    <source>
        <dbReference type="SAM" id="MobiDB-lite"/>
    </source>
</evidence>
<feature type="compositionally biased region" description="Low complexity" evidence="4">
    <location>
        <begin position="10"/>
        <end position="24"/>
    </location>
</feature>
<dbReference type="SUPFAM" id="SSF46785">
    <property type="entry name" value="Winged helix' DNA-binding domain"/>
    <property type="match status" value="1"/>
</dbReference>
<feature type="compositionally biased region" description="Basic residues" evidence="4">
    <location>
        <begin position="271"/>
        <end position="315"/>
    </location>
</feature>
<protein>
    <submittedName>
        <fullName evidence="6">MarR family transcriptional regulator</fullName>
    </submittedName>
</protein>
<accession>A0A7H8XUF0</accession>
<evidence type="ECO:0000313" key="6">
    <source>
        <dbReference type="EMBL" id="QLD28415.1"/>
    </source>
</evidence>
<reference evidence="6 7" key="1">
    <citation type="submission" date="2020-07" db="EMBL/GenBank/DDBJ databases">
        <title>A bifunctional nitrone conjugated secondary metabolite targeting the ribosome.</title>
        <authorList>
            <person name="Limbrick E.M."/>
            <person name="Graf M."/>
            <person name="Derewacz D.K."/>
            <person name="Nguyen F."/>
            <person name="Spraggins J.M."/>
            <person name="Wieland M."/>
            <person name="Ynigez-Gutierrez A.E."/>
            <person name="Reisman B.J."/>
            <person name="Zinshteyn B."/>
            <person name="McCulloch K."/>
            <person name="Iverson T.M."/>
            <person name="Green R."/>
            <person name="Wilson D.N."/>
            <person name="Bachmann B.O."/>
        </authorList>
    </citation>
    <scope>NUCLEOTIDE SEQUENCE [LARGE SCALE GENOMIC DNA]</scope>
    <source>
        <strain evidence="7">aurantiaca</strain>
    </source>
</reference>
<feature type="domain" description="HTH marR-type" evidence="5">
    <location>
        <begin position="604"/>
        <end position="734"/>
    </location>
</feature>
<evidence type="ECO:0000313" key="7">
    <source>
        <dbReference type="Proteomes" id="UP000509335"/>
    </source>
</evidence>
<keyword evidence="2" id="KW-0238">DNA-binding</keyword>
<feature type="compositionally biased region" description="Basic and acidic residues" evidence="4">
    <location>
        <begin position="545"/>
        <end position="562"/>
    </location>
</feature>
<dbReference type="PROSITE" id="PS01117">
    <property type="entry name" value="HTH_MARR_1"/>
    <property type="match status" value="1"/>
</dbReference>
<feature type="compositionally biased region" description="Low complexity" evidence="4">
    <location>
        <begin position="111"/>
        <end position="123"/>
    </location>
</feature>
<organism evidence="6 7">
    <name type="scientific">Micromonospora carbonacea</name>
    <dbReference type="NCBI Taxonomy" id="47853"/>
    <lineage>
        <taxon>Bacteria</taxon>
        <taxon>Bacillati</taxon>
        <taxon>Actinomycetota</taxon>
        <taxon>Actinomycetes</taxon>
        <taxon>Micromonosporales</taxon>
        <taxon>Micromonosporaceae</taxon>
        <taxon>Micromonospora</taxon>
    </lineage>
</organism>
<keyword evidence="1" id="KW-0805">Transcription regulation</keyword>
<feature type="region of interest" description="Disordered" evidence="4">
    <location>
        <begin position="1"/>
        <end position="196"/>
    </location>
</feature>
<dbReference type="InterPro" id="IPR023187">
    <property type="entry name" value="Tscrpt_reg_MarR-type_CS"/>
</dbReference>
<dbReference type="InterPro" id="IPR000835">
    <property type="entry name" value="HTH_MarR-typ"/>
</dbReference>
<evidence type="ECO:0000256" key="2">
    <source>
        <dbReference type="ARBA" id="ARBA00023125"/>
    </source>
</evidence>
<dbReference type="PROSITE" id="PS50995">
    <property type="entry name" value="HTH_MARR_2"/>
    <property type="match status" value="1"/>
</dbReference>
<keyword evidence="3" id="KW-0804">Transcription</keyword>
<dbReference type="InterPro" id="IPR036388">
    <property type="entry name" value="WH-like_DNA-bd_sf"/>
</dbReference>
<dbReference type="PANTHER" id="PTHR33164">
    <property type="entry name" value="TRANSCRIPTIONAL REGULATOR, MARR FAMILY"/>
    <property type="match status" value="1"/>
</dbReference>
<feature type="region of interest" description="Disordered" evidence="4">
    <location>
        <begin position="434"/>
        <end position="592"/>
    </location>
</feature>
<dbReference type="Proteomes" id="UP000509335">
    <property type="component" value="Chromosome"/>
</dbReference>
<dbReference type="InterPro" id="IPR039422">
    <property type="entry name" value="MarR/SlyA-like"/>
</dbReference>
<dbReference type="CDD" id="cd00090">
    <property type="entry name" value="HTH_ARSR"/>
    <property type="match status" value="1"/>
</dbReference>
<dbReference type="Pfam" id="PF12802">
    <property type="entry name" value="MarR_2"/>
    <property type="match status" value="1"/>
</dbReference>
<dbReference type="PRINTS" id="PR00598">
    <property type="entry name" value="HTHMARR"/>
</dbReference>
<dbReference type="EMBL" id="CP058322">
    <property type="protein sequence ID" value="QLD28415.1"/>
    <property type="molecule type" value="Genomic_DNA"/>
</dbReference>
<evidence type="ECO:0000256" key="3">
    <source>
        <dbReference type="ARBA" id="ARBA00023163"/>
    </source>
</evidence>
<dbReference type="Gene3D" id="1.10.10.10">
    <property type="entry name" value="Winged helix-like DNA-binding domain superfamily/Winged helix DNA-binding domain"/>
    <property type="match status" value="1"/>
</dbReference>
<evidence type="ECO:0000259" key="5">
    <source>
        <dbReference type="PROSITE" id="PS50995"/>
    </source>
</evidence>
<gene>
    <name evidence="6" type="ORF">HXZ27_08065</name>
</gene>
<proteinExistence type="predicted"/>
<name>A0A7H8XUF0_9ACTN</name>
<dbReference type="GO" id="GO:0003700">
    <property type="term" value="F:DNA-binding transcription factor activity"/>
    <property type="evidence" value="ECO:0007669"/>
    <property type="project" value="InterPro"/>
</dbReference>
<dbReference type="PANTHER" id="PTHR33164:SF57">
    <property type="entry name" value="MARR-FAMILY TRANSCRIPTIONAL REGULATOR"/>
    <property type="match status" value="1"/>
</dbReference>
<dbReference type="SMART" id="SM00347">
    <property type="entry name" value="HTH_MARR"/>
    <property type="match status" value="1"/>
</dbReference>
<feature type="compositionally biased region" description="Basic residues" evidence="4">
    <location>
        <begin position="62"/>
        <end position="74"/>
    </location>
</feature>
<feature type="compositionally biased region" description="Basic and acidic residues" evidence="4">
    <location>
        <begin position="33"/>
        <end position="43"/>
    </location>
</feature>
<feature type="region of interest" description="Disordered" evidence="4">
    <location>
        <begin position="248"/>
        <end position="353"/>
    </location>
</feature>
<dbReference type="GO" id="GO:0003677">
    <property type="term" value="F:DNA binding"/>
    <property type="evidence" value="ECO:0007669"/>
    <property type="project" value="UniProtKB-KW"/>
</dbReference>
<dbReference type="GO" id="GO:0006950">
    <property type="term" value="P:response to stress"/>
    <property type="evidence" value="ECO:0007669"/>
    <property type="project" value="TreeGrafter"/>
</dbReference>
<dbReference type="InterPro" id="IPR036390">
    <property type="entry name" value="WH_DNA-bd_sf"/>
</dbReference>
<evidence type="ECO:0000256" key="1">
    <source>
        <dbReference type="ARBA" id="ARBA00023015"/>
    </source>
</evidence>
<dbReference type="InterPro" id="IPR011991">
    <property type="entry name" value="ArsR-like_HTH"/>
</dbReference>
<dbReference type="KEGG" id="mcab:HXZ27_08065"/>
<feature type="compositionally biased region" description="Low complexity" evidence="4">
    <location>
        <begin position="326"/>
        <end position="353"/>
    </location>
</feature>
<sequence>MRSSRLLEVPHAGTPPAHRPAAAPGRRHAGHRLGGDQRARDGPGPHGRRRRGHRDHLLRVRPPLRARRRRGAHPRQRDDLRGAGRRRGRLAGAPVRLPAQRDPHPGRRRPGPAGAPGLRLLPGNHPALHRPQAAPRRARRVRPAVDGRPGPGRRPGRPAGAARRPGLRRRDLADRAAAAQAASPAAGGRPGDAGGQLRRVHQALPGVVARPGDPLAVLHRAQRDDLRRPRGDRRLEHLRGVARRHARPALVGRADRQRAGLLLGLPAPRQPRPRRDRRRPRLREGRRRRGRHRGPARVRRPGRQGGRRGARHRTLARGAVPVELRPGPGAHPAGDAGQPVQPGAGAGQPGDAAARRVVLVPRPRARRLRPPRRRRVAALAAAARHPPRRGVEREARRLPAPLGGRLRRAAAPGARPGALGGVPAFLRRPRRALRAAGQRPGRAHRRPGRRGAGVPAAGVDQRALRGRAPLVRGPGPVRRPGGAHPRAPAHLLADPQPGAGGDASADAAGLVAGAGRGGPRAGPQRRGAPPERALAQAGRSLLRQRRGDSRPRRPHGRRDDRGHHRRRAPTHGFPKAARLRGLSSSHPYPYGVDDHSPETLRFVEHELTALLRRGRSLSFEVAQEVHPNLDQNAYGLLLWLRRSDATRLTDLAARLGISKGTLSRQINGLEALGLVRREPEPEDRRAWRLTLTEEGQRRFDAARATRLALFRRIVESWSRRDVADFGRLLRRFNDALD</sequence>
<feature type="compositionally biased region" description="Low complexity" evidence="4">
    <location>
        <begin position="466"/>
        <end position="511"/>
    </location>
</feature>
<feature type="compositionally biased region" description="Low complexity" evidence="4">
    <location>
        <begin position="175"/>
        <end position="187"/>
    </location>
</feature>
<feature type="compositionally biased region" description="Low complexity" evidence="4">
    <location>
        <begin position="521"/>
        <end position="533"/>
    </location>
</feature>
<feature type="compositionally biased region" description="Basic residues" evidence="4">
    <location>
        <begin position="46"/>
        <end position="56"/>
    </location>
</feature>